<sequence length="155" mass="17612">MEDYTKAIALNPNLVQAYLNRAYTYKNLTDDNLAAIEDYNHVLSLEPNCLSAYISRGNIYLLSGELEKSLFDLEKALSLDADCAEAYCGRGTARFRLGDLEGAKKDLFKAFDLYETQGNMIYCTFTRSLIMELFRDHEVYKDLFGVESGIVKSKK</sequence>
<dbReference type="SUPFAM" id="SSF48452">
    <property type="entry name" value="TPR-like"/>
    <property type="match status" value="1"/>
</dbReference>
<dbReference type="Pfam" id="PF13414">
    <property type="entry name" value="TPR_11"/>
    <property type="match status" value="1"/>
</dbReference>
<dbReference type="InterPro" id="IPR019734">
    <property type="entry name" value="TPR_rpt"/>
</dbReference>
<evidence type="ECO:0000256" key="2">
    <source>
        <dbReference type="ARBA" id="ARBA00022803"/>
    </source>
</evidence>
<feature type="repeat" description="TPR" evidence="3">
    <location>
        <begin position="50"/>
        <end position="83"/>
    </location>
</feature>
<keyword evidence="2 3" id="KW-0802">TPR repeat</keyword>
<evidence type="ECO:0000256" key="3">
    <source>
        <dbReference type="PROSITE-ProRule" id="PRU00339"/>
    </source>
</evidence>
<reference evidence="4 5" key="1">
    <citation type="journal article" date="2021" name="Microorganisms">
        <title>Genome Evolution of Filamentous Cyanobacterium Nostoc Species: From Facultative Symbiosis to Free Living.</title>
        <authorList>
            <person name="Huo D."/>
            <person name="Li H."/>
            <person name="Cai F."/>
            <person name="Guo X."/>
            <person name="Qiao Z."/>
            <person name="Wang W."/>
            <person name="Yu G."/>
            <person name="Li R."/>
        </authorList>
    </citation>
    <scope>NUCLEOTIDE SEQUENCE [LARGE SCALE GENOMIC DNA]</scope>
    <source>
        <strain evidence="4 5">CHAB 5714</strain>
    </source>
</reference>
<dbReference type="InterPro" id="IPR011990">
    <property type="entry name" value="TPR-like_helical_dom_sf"/>
</dbReference>
<proteinExistence type="predicted"/>
<dbReference type="InterPro" id="IPR050498">
    <property type="entry name" value="Ycf3"/>
</dbReference>
<evidence type="ECO:0000313" key="5">
    <source>
        <dbReference type="Proteomes" id="UP001199525"/>
    </source>
</evidence>
<dbReference type="SMART" id="SM00028">
    <property type="entry name" value="TPR"/>
    <property type="match status" value="3"/>
</dbReference>
<evidence type="ECO:0000256" key="1">
    <source>
        <dbReference type="ARBA" id="ARBA00022737"/>
    </source>
</evidence>
<keyword evidence="5" id="KW-1185">Reference proteome</keyword>
<dbReference type="PROSITE" id="PS50005">
    <property type="entry name" value="TPR"/>
    <property type="match status" value="1"/>
</dbReference>
<organism evidence="4 5">
    <name type="scientific">Nostoc favosum CHAB5714</name>
    <dbReference type="NCBI Taxonomy" id="2780399"/>
    <lineage>
        <taxon>Bacteria</taxon>
        <taxon>Bacillati</taxon>
        <taxon>Cyanobacteriota</taxon>
        <taxon>Cyanophyceae</taxon>
        <taxon>Nostocales</taxon>
        <taxon>Nostocaceae</taxon>
        <taxon>Nostoc</taxon>
        <taxon>Nostoc favosum</taxon>
    </lineage>
</organism>
<protein>
    <submittedName>
        <fullName evidence="4">Tetratricopeptide repeat protein</fullName>
    </submittedName>
</protein>
<name>A0ABS8IKK8_9NOSO</name>
<dbReference type="PANTHER" id="PTHR44858:SF1">
    <property type="entry name" value="UDP-N-ACETYLGLUCOSAMINE--PEPTIDE N-ACETYLGLUCOSAMINYLTRANSFERASE SPINDLY-RELATED"/>
    <property type="match status" value="1"/>
</dbReference>
<keyword evidence="1" id="KW-0677">Repeat</keyword>
<dbReference type="EMBL" id="JAIVFQ010000148">
    <property type="protein sequence ID" value="MCC5604704.1"/>
    <property type="molecule type" value="Genomic_DNA"/>
</dbReference>
<comment type="caution">
    <text evidence="4">The sequence shown here is derived from an EMBL/GenBank/DDBJ whole genome shotgun (WGS) entry which is preliminary data.</text>
</comment>
<accession>A0ABS8IKK8</accession>
<gene>
    <name evidence="4" type="ORF">LC586_37590</name>
</gene>
<dbReference type="Pfam" id="PF13431">
    <property type="entry name" value="TPR_17"/>
    <property type="match status" value="1"/>
</dbReference>
<dbReference type="Proteomes" id="UP001199525">
    <property type="component" value="Unassembled WGS sequence"/>
</dbReference>
<evidence type="ECO:0000313" key="4">
    <source>
        <dbReference type="EMBL" id="MCC5604704.1"/>
    </source>
</evidence>
<dbReference type="PANTHER" id="PTHR44858">
    <property type="entry name" value="TETRATRICOPEPTIDE REPEAT PROTEIN 6"/>
    <property type="match status" value="1"/>
</dbReference>
<dbReference type="Gene3D" id="1.25.40.10">
    <property type="entry name" value="Tetratricopeptide repeat domain"/>
    <property type="match status" value="2"/>
</dbReference>